<dbReference type="OrthoDB" id="2015405at2759"/>
<proteinExistence type="predicted"/>
<evidence type="ECO:0000256" key="2">
    <source>
        <dbReference type="SAM" id="MobiDB-lite"/>
    </source>
</evidence>
<dbReference type="GO" id="GO:0010181">
    <property type="term" value="F:FMN binding"/>
    <property type="evidence" value="ECO:0007669"/>
    <property type="project" value="InterPro"/>
</dbReference>
<dbReference type="InterPro" id="IPR050268">
    <property type="entry name" value="NADH-dep_flavin_reductase"/>
</dbReference>
<dbReference type="PANTHER" id="PTHR30466:SF1">
    <property type="entry name" value="FMN REDUCTASE (NADH) RUTF"/>
    <property type="match status" value="1"/>
</dbReference>
<dbReference type="PANTHER" id="PTHR30466">
    <property type="entry name" value="FLAVIN REDUCTASE"/>
    <property type="match status" value="1"/>
</dbReference>
<dbReference type="EMBL" id="ML178817">
    <property type="protein sequence ID" value="TFL05122.1"/>
    <property type="molecule type" value="Genomic_DNA"/>
</dbReference>
<dbReference type="InterPro" id="IPR012349">
    <property type="entry name" value="Split_barrel_FMN-bd"/>
</dbReference>
<evidence type="ECO:0000313" key="5">
    <source>
        <dbReference type="Proteomes" id="UP000305067"/>
    </source>
</evidence>
<keyword evidence="5" id="KW-1185">Reference proteome</keyword>
<dbReference type="GO" id="GO:0042602">
    <property type="term" value="F:riboflavin reductase (NADPH) activity"/>
    <property type="evidence" value="ECO:0007669"/>
    <property type="project" value="TreeGrafter"/>
</dbReference>
<gene>
    <name evidence="4" type="ORF">BDV98DRAFT_561505</name>
</gene>
<dbReference type="SUPFAM" id="SSF50475">
    <property type="entry name" value="FMN-binding split barrel"/>
    <property type="match status" value="1"/>
</dbReference>
<dbReference type="Proteomes" id="UP000305067">
    <property type="component" value="Unassembled WGS sequence"/>
</dbReference>
<feature type="region of interest" description="Disordered" evidence="2">
    <location>
        <begin position="215"/>
        <end position="241"/>
    </location>
</feature>
<evidence type="ECO:0000313" key="4">
    <source>
        <dbReference type="EMBL" id="TFL05122.1"/>
    </source>
</evidence>
<evidence type="ECO:0000256" key="1">
    <source>
        <dbReference type="ARBA" id="ARBA00023002"/>
    </source>
</evidence>
<reference evidence="4 5" key="1">
    <citation type="journal article" date="2019" name="Nat. Ecol. Evol.">
        <title>Megaphylogeny resolves global patterns of mushroom evolution.</title>
        <authorList>
            <person name="Varga T."/>
            <person name="Krizsan K."/>
            <person name="Foldi C."/>
            <person name="Dima B."/>
            <person name="Sanchez-Garcia M."/>
            <person name="Sanchez-Ramirez S."/>
            <person name="Szollosi G.J."/>
            <person name="Szarkandi J.G."/>
            <person name="Papp V."/>
            <person name="Albert L."/>
            <person name="Andreopoulos W."/>
            <person name="Angelini C."/>
            <person name="Antonin V."/>
            <person name="Barry K.W."/>
            <person name="Bougher N.L."/>
            <person name="Buchanan P."/>
            <person name="Buyck B."/>
            <person name="Bense V."/>
            <person name="Catcheside P."/>
            <person name="Chovatia M."/>
            <person name="Cooper J."/>
            <person name="Damon W."/>
            <person name="Desjardin D."/>
            <person name="Finy P."/>
            <person name="Geml J."/>
            <person name="Haridas S."/>
            <person name="Hughes K."/>
            <person name="Justo A."/>
            <person name="Karasinski D."/>
            <person name="Kautmanova I."/>
            <person name="Kiss B."/>
            <person name="Kocsube S."/>
            <person name="Kotiranta H."/>
            <person name="LaButti K.M."/>
            <person name="Lechner B.E."/>
            <person name="Liimatainen K."/>
            <person name="Lipzen A."/>
            <person name="Lukacs Z."/>
            <person name="Mihaltcheva S."/>
            <person name="Morgado L.N."/>
            <person name="Niskanen T."/>
            <person name="Noordeloos M.E."/>
            <person name="Ohm R.A."/>
            <person name="Ortiz-Santana B."/>
            <person name="Ovrebo C."/>
            <person name="Racz N."/>
            <person name="Riley R."/>
            <person name="Savchenko A."/>
            <person name="Shiryaev A."/>
            <person name="Soop K."/>
            <person name="Spirin V."/>
            <person name="Szebenyi C."/>
            <person name="Tomsovsky M."/>
            <person name="Tulloss R.E."/>
            <person name="Uehling J."/>
            <person name="Grigoriev I.V."/>
            <person name="Vagvolgyi C."/>
            <person name="Papp T."/>
            <person name="Martin F.M."/>
            <person name="Miettinen O."/>
            <person name="Hibbett D.S."/>
            <person name="Nagy L.G."/>
        </authorList>
    </citation>
    <scope>NUCLEOTIDE SEQUENCE [LARGE SCALE GENOMIC DNA]</scope>
    <source>
        <strain evidence="4 5">CBS 309.79</strain>
    </source>
</reference>
<feature type="domain" description="Flavin reductase like" evidence="3">
    <location>
        <begin position="51"/>
        <end position="308"/>
    </location>
</feature>
<dbReference type="Pfam" id="PF01613">
    <property type="entry name" value="Flavin_Reduct"/>
    <property type="match status" value="1"/>
</dbReference>
<accession>A0A5C3QTA2</accession>
<dbReference type="InterPro" id="IPR002563">
    <property type="entry name" value="Flavin_Rdtase-like_dom"/>
</dbReference>
<keyword evidence="1" id="KW-0560">Oxidoreductase</keyword>
<organism evidence="4 5">
    <name type="scientific">Pterulicium gracile</name>
    <dbReference type="NCBI Taxonomy" id="1884261"/>
    <lineage>
        <taxon>Eukaryota</taxon>
        <taxon>Fungi</taxon>
        <taxon>Dikarya</taxon>
        <taxon>Basidiomycota</taxon>
        <taxon>Agaricomycotina</taxon>
        <taxon>Agaricomycetes</taxon>
        <taxon>Agaricomycetidae</taxon>
        <taxon>Agaricales</taxon>
        <taxon>Pleurotineae</taxon>
        <taxon>Pterulaceae</taxon>
        <taxon>Pterulicium</taxon>
    </lineage>
</organism>
<sequence>MQCARRLPRCQRSLLTNQILRNTPSRRYVSRSGTSPSTNTNTVQQDLRLLLRDIAQPVAVITTSSSPDSSSDPAVYHGATVSSLYSISLAPYPLLSFSLRLPSRLASALKSPPPGNRTEADKPKRAVIHYLSSTQADIAHTFARGDVSADPFATLSSAGSPSIGQEEGDDDAPFFLDPYGVPVLRGCIGAVSCEVLMQGLPLDNLSLLRNLAPPPLASTSSSSGPPPSSSSSPSPSVSTSNTPRNPFAFPFDYAGIDVDEHAYEYTAEGCVHSELFIVRATQVLYPHAQSPYQPQRTPLLYYDRKYCVPGGEASRR</sequence>
<evidence type="ECO:0000259" key="3">
    <source>
        <dbReference type="SMART" id="SM00903"/>
    </source>
</evidence>
<dbReference type="STRING" id="1884261.A0A5C3QTA2"/>
<protein>
    <submittedName>
        <fullName evidence="4">Flavin reductase like domain-containing protein</fullName>
    </submittedName>
</protein>
<dbReference type="AlphaFoldDB" id="A0A5C3QTA2"/>
<dbReference type="Gene3D" id="2.30.110.10">
    <property type="entry name" value="Electron Transport, Fmn-binding Protein, Chain A"/>
    <property type="match status" value="1"/>
</dbReference>
<name>A0A5C3QTA2_9AGAR</name>
<dbReference type="SMART" id="SM00903">
    <property type="entry name" value="Flavin_Reduct"/>
    <property type="match status" value="1"/>
</dbReference>